<comment type="caution">
    <text evidence="2">The sequence shown here is derived from an EMBL/GenBank/DDBJ whole genome shotgun (WGS) entry which is preliminary data.</text>
</comment>
<evidence type="ECO:0000259" key="1">
    <source>
        <dbReference type="SMART" id="SM00327"/>
    </source>
</evidence>
<reference evidence="2 3" key="1">
    <citation type="submission" date="2022-08" db="EMBL/GenBank/DDBJ databases">
        <title>Bacterial and archaeal communities from various locations to study Microbial Dark Matter (Phase II).</title>
        <authorList>
            <person name="Stepanauskas R."/>
        </authorList>
    </citation>
    <scope>NUCLEOTIDE SEQUENCE [LARGE SCALE GENOMIC DNA]</scope>
    <source>
        <strain evidence="2 3">PD1</strain>
    </source>
</reference>
<organism evidence="2 3">
    <name type="scientific">Candidatus Fervidibacter sacchari</name>
    <dbReference type="NCBI Taxonomy" id="1448929"/>
    <lineage>
        <taxon>Bacteria</taxon>
        <taxon>Candidatus Fervidibacterota</taxon>
        <taxon>Candidatus Fervidibacter</taxon>
    </lineage>
</organism>
<evidence type="ECO:0000313" key="2">
    <source>
        <dbReference type="EMBL" id="MCS3919222.1"/>
    </source>
</evidence>
<proteinExistence type="predicted"/>
<dbReference type="InterPro" id="IPR002035">
    <property type="entry name" value="VWF_A"/>
</dbReference>
<dbReference type="Pfam" id="PF01882">
    <property type="entry name" value="DUF58"/>
    <property type="match status" value="1"/>
</dbReference>
<sequence length="310" mass="35276">MGESLWQFLKQALSKLGRVELTARRAVEGTLTGRHKSPFRGFSVEFAEHRPYFPGDDLRYLDWKALAKLDKLFVRQFEQETNMRCYLLVDASGSMGYGSANGNKFDYAARLAALLAYLVLRQGDAIGLAVFSDRLKKFVPARRSSSHLQVILEALEQVTPEGRTHLRRVTEELSALLKRRSLLVMISDLLDEDEALSKALHYLQRRGHDTLVLHILDPDELQFSFSLPSTFMDMEEAFRLMADPEVLRSAYRKRVERFLKDCRQICGQAGAHYFRLTTETDAATALGLYLAWRSQRGSRFNGFQLGTSAG</sequence>
<dbReference type="InterPro" id="IPR002881">
    <property type="entry name" value="DUF58"/>
</dbReference>
<dbReference type="Gene3D" id="3.40.50.410">
    <property type="entry name" value="von Willebrand factor, type A domain"/>
    <property type="match status" value="1"/>
</dbReference>
<dbReference type="SUPFAM" id="SSF53300">
    <property type="entry name" value="vWA-like"/>
    <property type="match status" value="1"/>
</dbReference>
<protein>
    <submittedName>
        <fullName evidence="2">Uncharacterized protein (DUF58 family)</fullName>
    </submittedName>
</protein>
<dbReference type="InterPro" id="IPR036465">
    <property type="entry name" value="vWFA_dom_sf"/>
</dbReference>
<keyword evidence="3" id="KW-1185">Reference proteome</keyword>
<dbReference type="Proteomes" id="UP001204798">
    <property type="component" value="Unassembled WGS sequence"/>
</dbReference>
<evidence type="ECO:0000313" key="3">
    <source>
        <dbReference type="Proteomes" id="UP001204798"/>
    </source>
</evidence>
<dbReference type="PANTHER" id="PTHR33608:SF7">
    <property type="entry name" value="DUF58 DOMAIN-CONTAINING PROTEIN"/>
    <property type="match status" value="1"/>
</dbReference>
<dbReference type="PANTHER" id="PTHR33608">
    <property type="entry name" value="BLL2464 PROTEIN"/>
    <property type="match status" value="1"/>
</dbReference>
<dbReference type="RefSeq" id="WP_259095431.1">
    <property type="nucleotide sequence ID" value="NZ_CP130454.1"/>
</dbReference>
<dbReference type="SMART" id="SM00327">
    <property type="entry name" value="VWA"/>
    <property type="match status" value="1"/>
</dbReference>
<dbReference type="CDD" id="cd00198">
    <property type="entry name" value="vWFA"/>
    <property type="match status" value="1"/>
</dbReference>
<feature type="domain" description="VWFA" evidence="1">
    <location>
        <begin position="82"/>
        <end position="249"/>
    </location>
</feature>
<accession>A0ABT2EMP6</accession>
<name>A0ABT2EMP6_9BACT</name>
<gene>
    <name evidence="2" type="ORF">M2350_001622</name>
</gene>
<dbReference type="EMBL" id="JANUCP010000002">
    <property type="protein sequence ID" value="MCS3919222.1"/>
    <property type="molecule type" value="Genomic_DNA"/>
</dbReference>